<accession>Q9KX91</accession>
<dbReference type="AlphaFoldDB" id="Q9KX91"/>
<reference evidence="1" key="1">
    <citation type="journal article" date="1997" name="Microbiology">
        <title>Sequence and analysis of a 31 kb segment of the Bacillus subtilis chromosome in the area of the rrnH and rrnG operons.</title>
        <authorList>
            <person name="Liu H."/>
            <person name="Haga K."/>
            <person name="Yasumoto K."/>
            <person name="Ohashi Y."/>
            <person name="Yoshikawa H."/>
            <person name="Takahashi H."/>
        </authorList>
    </citation>
    <scope>NUCLEOTIDE SEQUENCE</scope>
    <source>
        <strain evidence="1">168</strain>
    </source>
</reference>
<dbReference type="EMBL" id="D84213">
    <property type="protein sequence ID" value="BAA12256.1"/>
    <property type="molecule type" value="Genomic_DNA"/>
</dbReference>
<proteinExistence type="predicted"/>
<organism evidence="1">
    <name type="scientific">Bacillus subtilis</name>
    <dbReference type="NCBI Taxonomy" id="1423"/>
    <lineage>
        <taxon>Bacteria</taxon>
        <taxon>Bacillati</taxon>
        <taxon>Bacillota</taxon>
        <taxon>Bacilli</taxon>
        <taxon>Bacillales</taxon>
        <taxon>Bacillaceae</taxon>
        <taxon>Bacillus</taxon>
    </lineage>
</organism>
<protein>
    <submittedName>
        <fullName evidence="1">YbaP</fullName>
    </submittedName>
</protein>
<gene>
    <name evidence="1" type="primary">ybaP</name>
</gene>
<sequence>MAGMFAIILLSPINFIMEKQNKRQACCSLPMDWRLYPANRSRMESG</sequence>
<name>Q9KX91_BACIU</name>
<evidence type="ECO:0000313" key="1">
    <source>
        <dbReference type="EMBL" id="BAA12256.1"/>
    </source>
</evidence>